<dbReference type="InterPro" id="IPR000873">
    <property type="entry name" value="AMP-dep_synth/lig_dom"/>
</dbReference>
<dbReference type="Pfam" id="PF00561">
    <property type="entry name" value="Abhydrolase_1"/>
    <property type="match status" value="1"/>
</dbReference>
<dbReference type="PANTHER" id="PTHR43201:SF5">
    <property type="entry name" value="MEDIUM-CHAIN ACYL-COA LIGASE ACSF2, MITOCHONDRIAL"/>
    <property type="match status" value="1"/>
</dbReference>
<dbReference type="GO" id="GO:0031956">
    <property type="term" value="F:medium-chain fatty acid-CoA ligase activity"/>
    <property type="evidence" value="ECO:0007669"/>
    <property type="project" value="TreeGrafter"/>
</dbReference>
<dbReference type="PRINTS" id="PR00111">
    <property type="entry name" value="ABHYDROLASE"/>
</dbReference>
<keyword evidence="2" id="KW-0436">Ligase</keyword>
<proteinExistence type="inferred from homology"/>
<evidence type="ECO:0000259" key="3">
    <source>
        <dbReference type="Pfam" id="PF00501"/>
    </source>
</evidence>
<gene>
    <name evidence="5" type="ORF">UFOPK1493_00850</name>
</gene>
<protein>
    <submittedName>
        <fullName evidence="5">Unannotated protein</fullName>
    </submittedName>
</protein>
<evidence type="ECO:0000313" key="5">
    <source>
        <dbReference type="EMBL" id="CAB4548305.1"/>
    </source>
</evidence>
<dbReference type="EMBL" id="CAEZSR010000020">
    <property type="protein sequence ID" value="CAB4548305.1"/>
    <property type="molecule type" value="Genomic_DNA"/>
</dbReference>
<dbReference type="InterPro" id="IPR029058">
    <property type="entry name" value="AB_hydrolase_fold"/>
</dbReference>
<organism evidence="5">
    <name type="scientific">freshwater metagenome</name>
    <dbReference type="NCBI Taxonomy" id="449393"/>
    <lineage>
        <taxon>unclassified sequences</taxon>
        <taxon>metagenomes</taxon>
        <taxon>ecological metagenomes</taxon>
    </lineage>
</organism>
<sequence>MDTPALPSADQWRQWGVDPAWSRTLDVGSHDGATHRWHVLERRPDSREAPVGTVVCVHGNPTWSYLWRPLIERLGDRWHVVAVDQLGMGFSDRLPAPRSYAERVRDLDDVVVALGLDGPLVMVGHDWGGAVVQGWAVAHRDRLAGLVLCNTGIAVPPGRRAPSLIRLAAAGPMTDLVCRRTRTFVDGTIALSGRRLAAHAGSALRAPYRRAEHRAAIRDFVADVPFDTSHPSSAAIADVAAQLSTVTAPALLVWGAADPVFDDTFALDLAARIPHADQHRFGAAGHLSPLETDVADVAGVVDTWLTERVLAPAAAGAAAPAPIDPGAAPTVAYVPTWAALEQRAGDDAVAFVDGATGATTSFHELHRKVMGIARGLGELGLQPGERVAMLVPPSVDLVAAVYAVWRAGGVTVVADRGLGLRGLGAAVRGARVDWVIGAPEALAAARVLRWAPGAYRIAAGPKPVMGAVATLDDLSRSSAVLPPAPGPEDPAAVLYTSGATGPAKGVRYRHHQLAAQRDALATTYGITRDDRLVAAFAPFALYGPALGIASTIPDVDVTKPGTLTAEALGAAAASVDATIVFASPAALANVVRTSNGPDARLARVRLALSAGAPVPVGTLRAVQQLVPSAELHTPYGMTECLPVADVSLAEIDAAGEGRGVCVGRPVPGAEVFVAPLGFDAAVPVVAVPPGVTGEVLVRTPWVSEGYDRRFATERDARPLDAAGRRWHRSGDVGHVDAEGRLWIEGRSVHVIHTDRGPLTPVPVEVAAERVPGVRKAAAAGVGPIGCQVLVVVVEPEPPTGDDGLADDALARVVRAEVAHPVAAVLQVTDLPVDIRHNTKIDRALVARWASTVLSGAGGRRPW</sequence>
<accession>A0A6J6CB09</accession>
<dbReference type="GO" id="GO:0006631">
    <property type="term" value="P:fatty acid metabolic process"/>
    <property type="evidence" value="ECO:0007669"/>
    <property type="project" value="TreeGrafter"/>
</dbReference>
<dbReference type="AlphaFoldDB" id="A0A6J6CB09"/>
<reference evidence="5" key="1">
    <citation type="submission" date="2020-05" db="EMBL/GenBank/DDBJ databases">
        <authorList>
            <person name="Chiriac C."/>
            <person name="Salcher M."/>
            <person name="Ghai R."/>
            <person name="Kavagutti S V."/>
        </authorList>
    </citation>
    <scope>NUCLEOTIDE SEQUENCE</scope>
</reference>
<evidence type="ECO:0000259" key="4">
    <source>
        <dbReference type="Pfam" id="PF00561"/>
    </source>
</evidence>
<name>A0A6J6CB09_9ZZZZ</name>
<evidence type="ECO:0000256" key="1">
    <source>
        <dbReference type="ARBA" id="ARBA00006432"/>
    </source>
</evidence>
<dbReference type="Gene3D" id="3.40.50.1820">
    <property type="entry name" value="alpha/beta hydrolase"/>
    <property type="match status" value="1"/>
</dbReference>
<comment type="similarity">
    <text evidence="1">Belongs to the ATP-dependent AMP-binding enzyme family.</text>
</comment>
<feature type="domain" description="AMP-dependent synthetase/ligase" evidence="3">
    <location>
        <begin position="345"/>
        <end position="706"/>
    </location>
</feature>
<dbReference type="Gene3D" id="3.40.50.12780">
    <property type="entry name" value="N-terminal domain of ligase-like"/>
    <property type="match status" value="1"/>
</dbReference>
<dbReference type="Pfam" id="PF00501">
    <property type="entry name" value="AMP-binding"/>
    <property type="match status" value="1"/>
</dbReference>
<dbReference type="PANTHER" id="PTHR43201">
    <property type="entry name" value="ACYL-COA SYNTHETASE"/>
    <property type="match status" value="1"/>
</dbReference>
<dbReference type="SUPFAM" id="SSF56801">
    <property type="entry name" value="Acetyl-CoA synthetase-like"/>
    <property type="match status" value="1"/>
</dbReference>
<dbReference type="InterPro" id="IPR000073">
    <property type="entry name" value="AB_hydrolase_1"/>
</dbReference>
<feature type="domain" description="AB hydrolase-1" evidence="4">
    <location>
        <begin position="53"/>
        <end position="291"/>
    </location>
</feature>
<evidence type="ECO:0000256" key="2">
    <source>
        <dbReference type="ARBA" id="ARBA00022598"/>
    </source>
</evidence>
<dbReference type="InterPro" id="IPR042099">
    <property type="entry name" value="ANL_N_sf"/>
</dbReference>
<dbReference type="SUPFAM" id="SSF53474">
    <property type="entry name" value="alpha/beta-Hydrolases"/>
    <property type="match status" value="1"/>
</dbReference>